<sequence>MTPVISLNEAQEIVAEYEGDEFSVTSLVEVGNIGFSYTASRRVYDIALTNASARYLLVISPLHSDSKHDSSPSITNTLQALSALLTKIASCTNVPVPKPVAQDSSGGNGRWDFSWLLLLIPRSSEVPASMSTSTLSLASLRPTLSRRQLARVELRLGTYLRALHGITNEWFGRPVEEEAEEENWSKYSWQDTFVLLLEELIGELCESPSGGSTRFDLREELGIDVEELRRYLSRAIGSYLFDDVESPGLMWVTGSEADVLVSLSEKEGTEIEDEIGAEADIAYLLPTFSHALWGDPLMESWFVPPGPSEAINEGYFWGEGSLIVFPRQKTKRVWYTIYLALLVLMEERRGGKIGRRETTGQGGDNTGRSKVQWAREILPKCVKALKDAPYY</sequence>
<evidence type="ECO:0000313" key="1">
    <source>
        <dbReference type="EMBL" id="KIO11535.1"/>
    </source>
</evidence>
<proteinExistence type="predicted"/>
<keyword evidence="2" id="KW-1185">Reference proteome</keyword>
<protein>
    <submittedName>
        <fullName evidence="1">Uncharacterized protein</fullName>
    </submittedName>
</protein>
<dbReference type="AlphaFoldDB" id="A0A0C3PCN1"/>
<evidence type="ECO:0000313" key="2">
    <source>
        <dbReference type="Proteomes" id="UP000054217"/>
    </source>
</evidence>
<dbReference type="InParanoid" id="A0A0C3PCN1"/>
<dbReference type="Proteomes" id="UP000054217">
    <property type="component" value="Unassembled WGS sequence"/>
</dbReference>
<reference evidence="1 2" key="1">
    <citation type="submission" date="2014-04" db="EMBL/GenBank/DDBJ databases">
        <authorList>
            <consortium name="DOE Joint Genome Institute"/>
            <person name="Kuo A."/>
            <person name="Kohler A."/>
            <person name="Costa M.D."/>
            <person name="Nagy L.G."/>
            <person name="Floudas D."/>
            <person name="Copeland A."/>
            <person name="Barry K.W."/>
            <person name="Cichocki N."/>
            <person name="Veneault-Fourrey C."/>
            <person name="LaButti K."/>
            <person name="Lindquist E.A."/>
            <person name="Lipzen A."/>
            <person name="Lundell T."/>
            <person name="Morin E."/>
            <person name="Murat C."/>
            <person name="Sun H."/>
            <person name="Tunlid A."/>
            <person name="Henrissat B."/>
            <person name="Grigoriev I.V."/>
            <person name="Hibbett D.S."/>
            <person name="Martin F."/>
            <person name="Nordberg H.P."/>
            <person name="Cantor M.N."/>
            <person name="Hua S.X."/>
        </authorList>
    </citation>
    <scope>NUCLEOTIDE SEQUENCE [LARGE SCALE GENOMIC DNA]</scope>
    <source>
        <strain evidence="1 2">Marx 270</strain>
    </source>
</reference>
<name>A0A0C3PCN1_PISTI</name>
<dbReference type="OrthoDB" id="5210591at2759"/>
<gene>
    <name evidence="1" type="ORF">M404DRAFT_126695</name>
</gene>
<reference evidence="2" key="2">
    <citation type="submission" date="2015-01" db="EMBL/GenBank/DDBJ databases">
        <title>Evolutionary Origins and Diversification of the Mycorrhizal Mutualists.</title>
        <authorList>
            <consortium name="DOE Joint Genome Institute"/>
            <consortium name="Mycorrhizal Genomics Consortium"/>
            <person name="Kohler A."/>
            <person name="Kuo A."/>
            <person name="Nagy L.G."/>
            <person name="Floudas D."/>
            <person name="Copeland A."/>
            <person name="Barry K.W."/>
            <person name="Cichocki N."/>
            <person name="Veneault-Fourrey C."/>
            <person name="LaButti K."/>
            <person name="Lindquist E.A."/>
            <person name="Lipzen A."/>
            <person name="Lundell T."/>
            <person name="Morin E."/>
            <person name="Murat C."/>
            <person name="Riley R."/>
            <person name="Ohm R."/>
            <person name="Sun H."/>
            <person name="Tunlid A."/>
            <person name="Henrissat B."/>
            <person name="Grigoriev I.V."/>
            <person name="Hibbett D.S."/>
            <person name="Martin F."/>
        </authorList>
    </citation>
    <scope>NUCLEOTIDE SEQUENCE [LARGE SCALE GENOMIC DNA]</scope>
    <source>
        <strain evidence="2">Marx 270</strain>
    </source>
</reference>
<accession>A0A0C3PCN1</accession>
<dbReference type="EMBL" id="KN831949">
    <property type="protein sequence ID" value="KIO11535.1"/>
    <property type="molecule type" value="Genomic_DNA"/>
</dbReference>
<organism evidence="1 2">
    <name type="scientific">Pisolithus tinctorius Marx 270</name>
    <dbReference type="NCBI Taxonomy" id="870435"/>
    <lineage>
        <taxon>Eukaryota</taxon>
        <taxon>Fungi</taxon>
        <taxon>Dikarya</taxon>
        <taxon>Basidiomycota</taxon>
        <taxon>Agaricomycotina</taxon>
        <taxon>Agaricomycetes</taxon>
        <taxon>Agaricomycetidae</taxon>
        <taxon>Boletales</taxon>
        <taxon>Sclerodermatineae</taxon>
        <taxon>Pisolithaceae</taxon>
        <taxon>Pisolithus</taxon>
    </lineage>
</organism>
<dbReference type="HOGENOM" id="CLU_064976_0_0_1"/>